<dbReference type="RefSeq" id="WP_042501098.1">
    <property type="nucleotide sequence ID" value="NZ_BBNU01000026.1"/>
</dbReference>
<dbReference type="SUPFAM" id="SSF46689">
    <property type="entry name" value="Homeodomain-like"/>
    <property type="match status" value="2"/>
</dbReference>
<evidence type="ECO:0000313" key="5">
    <source>
        <dbReference type="EMBL" id="GAL82359.1"/>
    </source>
</evidence>
<dbReference type="InterPro" id="IPR018062">
    <property type="entry name" value="HTH_AraC-typ_CS"/>
</dbReference>
<sequence>MKLVLKDSNCYINKRLTADERDIPCLDVAWHYHSQFELLYVTKSTGGIRFVGDSVAPFYPGELVLVGGYLPHLWRNDPEYYKDNNELRVKTIVIKFLKNFIGEDTFKNSAFSEINDLLDISKFGVSFGRSVSKKLHNELMEIPHLSPGEQSIKLLDVLYRLAKVEDKTLLSTSDMRQYTLDKPDRLDNVIRYISDNYAREISLTEISDIACMTTNSFCRFFKKMTNKSFTEFLNEVRIRNASRLLVQENLPISEICYAVGYKSIPNFNKQFKLIINCTPKEYRYSL</sequence>
<dbReference type="InterPro" id="IPR009057">
    <property type="entry name" value="Homeodomain-like_sf"/>
</dbReference>
<reference evidence="5" key="1">
    <citation type="journal article" date="2014" name="Genome Announc.">
        <title>Draft Genome Sequences of Marine Flavobacterium Algibacter lectus Strains SS8 and NR4.</title>
        <authorList>
            <person name="Takatani N."/>
            <person name="Nakanishi M."/>
            <person name="Meirelles P."/>
            <person name="Mino S."/>
            <person name="Suda W."/>
            <person name="Oshima K."/>
            <person name="Hattori M."/>
            <person name="Ohkuma M."/>
            <person name="Hosokawa M."/>
            <person name="Miyashita K."/>
            <person name="Thompson F.L."/>
            <person name="Niwa A."/>
            <person name="Sawabe T."/>
            <person name="Sawabe T."/>
        </authorList>
    </citation>
    <scope>NUCLEOTIDE SEQUENCE [LARGE SCALE GENOMIC DNA]</scope>
    <source>
        <strain evidence="5">JCM 19274</strain>
    </source>
</reference>
<dbReference type="AlphaFoldDB" id="A0A090X278"/>
<feature type="domain" description="HTH araC/xylS-type" evidence="4">
    <location>
        <begin position="187"/>
        <end position="285"/>
    </location>
</feature>
<accession>A0A090X278</accession>
<dbReference type="Pfam" id="PF12833">
    <property type="entry name" value="HTH_18"/>
    <property type="match status" value="1"/>
</dbReference>
<evidence type="ECO:0000259" key="4">
    <source>
        <dbReference type="PROSITE" id="PS01124"/>
    </source>
</evidence>
<dbReference type="GO" id="GO:0003700">
    <property type="term" value="F:DNA-binding transcription factor activity"/>
    <property type="evidence" value="ECO:0007669"/>
    <property type="project" value="InterPro"/>
</dbReference>
<dbReference type="InterPro" id="IPR011051">
    <property type="entry name" value="RmlC_Cupin_sf"/>
</dbReference>
<dbReference type="InterPro" id="IPR018060">
    <property type="entry name" value="HTH_AraC"/>
</dbReference>
<keyword evidence="1" id="KW-0805">Transcription regulation</keyword>
<dbReference type="PROSITE" id="PS00041">
    <property type="entry name" value="HTH_ARAC_FAMILY_1"/>
    <property type="match status" value="1"/>
</dbReference>
<dbReference type="GO" id="GO:0043565">
    <property type="term" value="F:sequence-specific DNA binding"/>
    <property type="evidence" value="ECO:0007669"/>
    <property type="project" value="InterPro"/>
</dbReference>
<dbReference type="PANTHER" id="PTHR43280">
    <property type="entry name" value="ARAC-FAMILY TRANSCRIPTIONAL REGULATOR"/>
    <property type="match status" value="1"/>
</dbReference>
<dbReference type="Proteomes" id="UP000029643">
    <property type="component" value="Unassembled WGS sequence"/>
</dbReference>
<keyword evidence="2" id="KW-0238">DNA-binding</keyword>
<dbReference type="Gene3D" id="1.10.10.60">
    <property type="entry name" value="Homeodomain-like"/>
    <property type="match status" value="2"/>
</dbReference>
<dbReference type="CDD" id="cd06976">
    <property type="entry name" value="cupin_MtlR-like_N"/>
    <property type="match status" value="1"/>
</dbReference>
<evidence type="ECO:0000313" key="6">
    <source>
        <dbReference type="Proteomes" id="UP000029643"/>
    </source>
</evidence>
<dbReference type="PROSITE" id="PS01124">
    <property type="entry name" value="HTH_ARAC_FAMILY_2"/>
    <property type="match status" value="1"/>
</dbReference>
<evidence type="ECO:0000256" key="1">
    <source>
        <dbReference type="ARBA" id="ARBA00023015"/>
    </source>
</evidence>
<keyword evidence="3" id="KW-0804">Transcription</keyword>
<dbReference type="SUPFAM" id="SSF51182">
    <property type="entry name" value="RmlC-like cupins"/>
    <property type="match status" value="1"/>
</dbReference>
<name>A0A090X278_9FLAO</name>
<dbReference type="EMBL" id="BBNU01000026">
    <property type="protein sequence ID" value="GAL82359.1"/>
    <property type="molecule type" value="Genomic_DNA"/>
</dbReference>
<proteinExistence type="predicted"/>
<gene>
    <name evidence="5" type="ORF">JCM19274_2924</name>
</gene>
<dbReference type="PANTHER" id="PTHR43280:SF27">
    <property type="entry name" value="TRANSCRIPTIONAL REGULATOR MTLR"/>
    <property type="match status" value="1"/>
</dbReference>
<comment type="caution">
    <text evidence="5">The sequence shown here is derived from an EMBL/GenBank/DDBJ whole genome shotgun (WGS) entry which is preliminary data.</text>
</comment>
<evidence type="ECO:0000256" key="3">
    <source>
        <dbReference type="ARBA" id="ARBA00023163"/>
    </source>
</evidence>
<evidence type="ECO:0000256" key="2">
    <source>
        <dbReference type="ARBA" id="ARBA00023125"/>
    </source>
</evidence>
<dbReference type="SMART" id="SM00342">
    <property type="entry name" value="HTH_ARAC"/>
    <property type="match status" value="1"/>
</dbReference>
<organism evidence="5 6">
    <name type="scientific">Algibacter lectus</name>
    <dbReference type="NCBI Taxonomy" id="221126"/>
    <lineage>
        <taxon>Bacteria</taxon>
        <taxon>Pseudomonadati</taxon>
        <taxon>Bacteroidota</taxon>
        <taxon>Flavobacteriia</taxon>
        <taxon>Flavobacteriales</taxon>
        <taxon>Flavobacteriaceae</taxon>
        <taxon>Algibacter</taxon>
    </lineage>
</organism>
<protein>
    <submittedName>
        <fullName evidence="5">Transcriptional regulator</fullName>
    </submittedName>
</protein>